<dbReference type="KEGG" id="nec:KGD82_01710"/>
<dbReference type="Proteomes" id="UP000682416">
    <property type="component" value="Chromosome"/>
</dbReference>
<organism evidence="4 5">
    <name type="scientific">Nocardiopsis eucommiae</name>
    <dbReference type="NCBI Taxonomy" id="2831970"/>
    <lineage>
        <taxon>Bacteria</taxon>
        <taxon>Bacillati</taxon>
        <taxon>Actinomycetota</taxon>
        <taxon>Actinomycetes</taxon>
        <taxon>Streptosporangiales</taxon>
        <taxon>Nocardiopsidaceae</taxon>
        <taxon>Nocardiopsis</taxon>
    </lineage>
</organism>
<feature type="region of interest" description="Disordered" evidence="1">
    <location>
        <begin position="310"/>
        <end position="349"/>
    </location>
</feature>
<feature type="region of interest" description="Disordered" evidence="1">
    <location>
        <begin position="93"/>
        <end position="188"/>
    </location>
</feature>
<dbReference type="AlphaFoldDB" id="A0A975QM68"/>
<keyword evidence="5" id="KW-1185">Reference proteome</keyword>
<evidence type="ECO:0000313" key="5">
    <source>
        <dbReference type="Proteomes" id="UP000682416"/>
    </source>
</evidence>
<keyword evidence="2" id="KW-0472">Membrane</keyword>
<name>A0A975QM68_9ACTN</name>
<keyword evidence="3" id="KW-0732">Signal</keyword>
<evidence type="ECO:0000256" key="3">
    <source>
        <dbReference type="SAM" id="SignalP"/>
    </source>
</evidence>
<accession>A0A975QM68</accession>
<feature type="compositionally biased region" description="Basic and acidic residues" evidence="1">
    <location>
        <begin position="322"/>
        <end position="344"/>
    </location>
</feature>
<dbReference type="EMBL" id="CP074402">
    <property type="protein sequence ID" value="QVJ03127.1"/>
    <property type="molecule type" value="Genomic_DNA"/>
</dbReference>
<feature type="signal peptide" evidence="3">
    <location>
        <begin position="1"/>
        <end position="24"/>
    </location>
</feature>
<feature type="transmembrane region" description="Helical" evidence="2">
    <location>
        <begin position="355"/>
        <end position="376"/>
    </location>
</feature>
<keyword evidence="2" id="KW-1133">Transmembrane helix</keyword>
<evidence type="ECO:0000313" key="4">
    <source>
        <dbReference type="EMBL" id="QVJ03127.1"/>
    </source>
</evidence>
<evidence type="ECO:0000256" key="1">
    <source>
        <dbReference type="SAM" id="MobiDB-lite"/>
    </source>
</evidence>
<feature type="compositionally biased region" description="Acidic residues" evidence="1">
    <location>
        <begin position="172"/>
        <end position="186"/>
    </location>
</feature>
<feature type="compositionally biased region" description="Acidic residues" evidence="1">
    <location>
        <begin position="101"/>
        <end position="163"/>
    </location>
</feature>
<evidence type="ECO:0000256" key="2">
    <source>
        <dbReference type="SAM" id="Phobius"/>
    </source>
</evidence>
<keyword evidence="2" id="KW-0812">Transmembrane</keyword>
<sequence>MLQGGVAFAALGALTLGAASPAHADTYGWGYASALGASSPTQTYITKDQTVSDSFSGAIGEWLTVEGTTTATVNSSGATGTAVVDTARIVITEADLPGILDPEEDEDEDEETPDDDEDDAEDDATEGDDAPEGEETPEDGDDEGGTDVPDDSGTDQPSEEPTEEPTTQPTEEPSDPAEAGDDEDAENTTASADVIELDEENSELVDAGSDVLLEATIHGASVSTSQGWDGAVNHGFDAGVLGASTLQADVEGETVDLVVSLEPVSAVHETEDAGFVWNDAITDMYITFSVGDEIVSGFLIAESAAGITTGTVDGGGDDGGDDDAKNPPVKERDSDTVPKTEAKDAQPLAQTGSPLAGLIAAGAAIAAGGGVAAYLARRRKKSGEEAPATNEG</sequence>
<gene>
    <name evidence="4" type="ORF">KGD82_01710</name>
</gene>
<proteinExistence type="predicted"/>
<protein>
    <submittedName>
        <fullName evidence="4">LPXTG cell wall anchor domain-containing protein</fullName>
    </submittedName>
</protein>
<reference evidence="4" key="1">
    <citation type="submission" date="2021-05" db="EMBL/GenBank/DDBJ databases">
        <authorList>
            <person name="Kaiqin L."/>
            <person name="Jian G."/>
        </authorList>
    </citation>
    <scope>NUCLEOTIDE SEQUENCE</scope>
    <source>
        <strain evidence="4">HDS5</strain>
    </source>
</reference>
<feature type="chain" id="PRO_5036962592" evidence="3">
    <location>
        <begin position="25"/>
        <end position="392"/>
    </location>
</feature>
<dbReference type="NCBIfam" id="TIGR01167">
    <property type="entry name" value="LPXTG_anchor"/>
    <property type="match status" value="1"/>
</dbReference>